<dbReference type="AlphaFoldDB" id="A0A9D1N085"/>
<evidence type="ECO:0000256" key="2">
    <source>
        <dbReference type="ARBA" id="ARBA00022517"/>
    </source>
</evidence>
<dbReference type="InterPro" id="IPR002676">
    <property type="entry name" value="RimM_N"/>
</dbReference>
<evidence type="ECO:0000313" key="8">
    <source>
        <dbReference type="EMBL" id="HIU92296.1"/>
    </source>
</evidence>
<evidence type="ECO:0000256" key="3">
    <source>
        <dbReference type="ARBA" id="ARBA00022552"/>
    </source>
</evidence>
<evidence type="ECO:0000259" key="6">
    <source>
        <dbReference type="Pfam" id="PF01782"/>
    </source>
</evidence>
<dbReference type="PANTHER" id="PTHR33692">
    <property type="entry name" value="RIBOSOME MATURATION FACTOR RIMM"/>
    <property type="match status" value="1"/>
</dbReference>
<evidence type="ECO:0000256" key="1">
    <source>
        <dbReference type="ARBA" id="ARBA00022490"/>
    </source>
</evidence>
<evidence type="ECO:0000256" key="5">
    <source>
        <dbReference type="HAMAP-Rule" id="MF_00014"/>
    </source>
</evidence>
<evidence type="ECO:0000256" key="4">
    <source>
        <dbReference type="ARBA" id="ARBA00023186"/>
    </source>
</evidence>
<dbReference type="SUPFAM" id="SSF50447">
    <property type="entry name" value="Translation proteins"/>
    <property type="match status" value="1"/>
</dbReference>
<dbReference type="InterPro" id="IPR056792">
    <property type="entry name" value="PRC_RimM"/>
</dbReference>
<evidence type="ECO:0000259" key="7">
    <source>
        <dbReference type="Pfam" id="PF24986"/>
    </source>
</evidence>
<dbReference type="InterPro" id="IPR011033">
    <property type="entry name" value="PRC_barrel-like_sf"/>
</dbReference>
<dbReference type="Pfam" id="PF24986">
    <property type="entry name" value="PRC_RimM"/>
    <property type="match status" value="1"/>
</dbReference>
<dbReference type="Gene3D" id="2.40.30.60">
    <property type="entry name" value="RimM"/>
    <property type="match status" value="1"/>
</dbReference>
<dbReference type="NCBIfam" id="TIGR02273">
    <property type="entry name" value="16S_RimM"/>
    <property type="match status" value="1"/>
</dbReference>
<keyword evidence="3 5" id="KW-0698">rRNA processing</keyword>
<evidence type="ECO:0000313" key="9">
    <source>
        <dbReference type="Proteomes" id="UP000886748"/>
    </source>
</evidence>
<comment type="caution">
    <text evidence="8">The sequence shown here is derived from an EMBL/GenBank/DDBJ whole genome shotgun (WGS) entry which is preliminary data.</text>
</comment>
<feature type="domain" description="RimM N-terminal" evidence="6">
    <location>
        <begin position="7"/>
        <end position="87"/>
    </location>
</feature>
<dbReference type="Proteomes" id="UP000886748">
    <property type="component" value="Unassembled WGS sequence"/>
</dbReference>
<name>A0A9D1N085_9CLOT</name>
<comment type="similarity">
    <text evidence="5">Belongs to the RimM family.</text>
</comment>
<comment type="subcellular location">
    <subcellularLocation>
        <location evidence="5">Cytoplasm</location>
    </subcellularLocation>
</comment>
<dbReference type="GO" id="GO:0005840">
    <property type="term" value="C:ribosome"/>
    <property type="evidence" value="ECO:0007669"/>
    <property type="project" value="InterPro"/>
</dbReference>
<comment type="function">
    <text evidence="5">An accessory protein needed during the final step in the assembly of 30S ribosomal subunit, possibly for assembly of the head region. Essential for efficient processing of 16S rRNA. May be needed both before and after RbfA during the maturation of 16S rRNA. It has affinity for free ribosomal 30S subunits but not for 70S ribosomes.</text>
</comment>
<keyword evidence="1 5" id="KW-0963">Cytoplasm</keyword>
<keyword evidence="4 5" id="KW-0143">Chaperone</keyword>
<feature type="domain" description="Ribosome maturation factor RimM PRC barrel" evidence="7">
    <location>
        <begin position="101"/>
        <end position="165"/>
    </location>
</feature>
<comment type="subunit">
    <text evidence="5">Binds ribosomal protein uS19.</text>
</comment>
<dbReference type="InterPro" id="IPR011961">
    <property type="entry name" value="RimM"/>
</dbReference>
<dbReference type="GO" id="GO:0043022">
    <property type="term" value="F:ribosome binding"/>
    <property type="evidence" value="ECO:0007669"/>
    <property type="project" value="InterPro"/>
</dbReference>
<dbReference type="GO" id="GO:0042274">
    <property type="term" value="P:ribosomal small subunit biogenesis"/>
    <property type="evidence" value="ECO:0007669"/>
    <property type="project" value="UniProtKB-UniRule"/>
</dbReference>
<reference evidence="8" key="1">
    <citation type="submission" date="2020-10" db="EMBL/GenBank/DDBJ databases">
        <authorList>
            <person name="Gilroy R."/>
        </authorList>
    </citation>
    <scope>NUCLEOTIDE SEQUENCE</scope>
    <source>
        <strain evidence="8">CHK154-7741</strain>
    </source>
</reference>
<dbReference type="Pfam" id="PF01782">
    <property type="entry name" value="RimM"/>
    <property type="match status" value="1"/>
</dbReference>
<dbReference type="InterPro" id="IPR009000">
    <property type="entry name" value="Transl_B-barrel_sf"/>
</dbReference>
<dbReference type="Gene3D" id="2.30.30.240">
    <property type="entry name" value="PRC-barrel domain"/>
    <property type="match status" value="1"/>
</dbReference>
<sequence>MSNLVSIGKILNFHGIKGEVKMGFSAGKEDLIKKLKQVYIFQNNIKLTYDVSSVRFHKNFAIIKFKQINSVNEVMEIKGLLVHITEDILKSKLEKDEFLIKDLVGLAAFDTDGNKLGVVADIGENKASNLIEIQKANGLKFMVPFVKEWVPVVDLDNQKIVINMIEGIDTDSTKQDIKE</sequence>
<keyword evidence="2 5" id="KW-0690">Ribosome biogenesis</keyword>
<dbReference type="PANTHER" id="PTHR33692:SF1">
    <property type="entry name" value="RIBOSOME MATURATION FACTOR RIMM"/>
    <property type="match status" value="1"/>
</dbReference>
<comment type="domain">
    <text evidence="5">The PRC barrel domain binds ribosomal protein uS19.</text>
</comment>
<protein>
    <recommendedName>
        <fullName evidence="5">Ribosome maturation factor RimM</fullName>
    </recommendedName>
</protein>
<reference evidence="8" key="2">
    <citation type="journal article" date="2021" name="PeerJ">
        <title>Extensive microbial diversity within the chicken gut microbiome revealed by metagenomics and culture.</title>
        <authorList>
            <person name="Gilroy R."/>
            <person name="Ravi A."/>
            <person name="Getino M."/>
            <person name="Pursley I."/>
            <person name="Horton D.L."/>
            <person name="Alikhan N.F."/>
            <person name="Baker D."/>
            <person name="Gharbi K."/>
            <person name="Hall N."/>
            <person name="Watson M."/>
            <person name="Adriaenssens E.M."/>
            <person name="Foster-Nyarko E."/>
            <person name="Jarju S."/>
            <person name="Secka A."/>
            <person name="Antonio M."/>
            <person name="Oren A."/>
            <person name="Chaudhuri R.R."/>
            <person name="La Ragione R."/>
            <person name="Hildebrand F."/>
            <person name="Pallen M.J."/>
        </authorList>
    </citation>
    <scope>NUCLEOTIDE SEQUENCE</scope>
    <source>
        <strain evidence="8">CHK154-7741</strain>
    </source>
</reference>
<dbReference type="GO" id="GO:0006364">
    <property type="term" value="P:rRNA processing"/>
    <property type="evidence" value="ECO:0007669"/>
    <property type="project" value="UniProtKB-UniRule"/>
</dbReference>
<dbReference type="SUPFAM" id="SSF50346">
    <property type="entry name" value="PRC-barrel domain"/>
    <property type="match status" value="1"/>
</dbReference>
<organism evidence="8 9">
    <name type="scientific">Candidatus Limenecus avicola</name>
    <dbReference type="NCBI Taxonomy" id="2840847"/>
    <lineage>
        <taxon>Bacteria</taxon>
        <taxon>Bacillati</taxon>
        <taxon>Bacillota</taxon>
        <taxon>Clostridia</taxon>
        <taxon>Eubacteriales</taxon>
        <taxon>Clostridiaceae</taxon>
        <taxon>Clostridiaceae incertae sedis</taxon>
        <taxon>Candidatus Limenecus</taxon>
    </lineage>
</organism>
<gene>
    <name evidence="5 8" type="primary">rimM</name>
    <name evidence="8" type="ORF">IAD26_04075</name>
</gene>
<dbReference type="InterPro" id="IPR036976">
    <property type="entry name" value="RimM_N_sf"/>
</dbReference>
<dbReference type="GO" id="GO:0005737">
    <property type="term" value="C:cytoplasm"/>
    <property type="evidence" value="ECO:0007669"/>
    <property type="project" value="UniProtKB-SubCell"/>
</dbReference>
<dbReference type="EMBL" id="DVOD01000030">
    <property type="protein sequence ID" value="HIU92296.1"/>
    <property type="molecule type" value="Genomic_DNA"/>
</dbReference>
<accession>A0A9D1N085</accession>
<proteinExistence type="inferred from homology"/>
<dbReference type="HAMAP" id="MF_00014">
    <property type="entry name" value="Ribosome_mat_RimM"/>
    <property type="match status" value="1"/>
</dbReference>